<dbReference type="STRING" id="1565605.PG1C_02810"/>
<protein>
    <recommendedName>
        <fullName evidence="6">Very short patch repair endonuclease</fullName>
        <ecNumber evidence="6">3.1.-.-</ecNumber>
    </recommendedName>
</protein>
<keyword evidence="8" id="KW-1185">Reference proteome</keyword>
<keyword evidence="2 6" id="KW-0255">Endonuclease</keyword>
<dbReference type="PIRSF" id="PIRSF018267">
    <property type="entry name" value="VSR_endonuc"/>
    <property type="match status" value="1"/>
</dbReference>
<name>A0A0C5JK08_9PROT</name>
<evidence type="ECO:0000256" key="4">
    <source>
        <dbReference type="ARBA" id="ARBA00022801"/>
    </source>
</evidence>
<dbReference type="GO" id="GO:0006298">
    <property type="term" value="P:mismatch repair"/>
    <property type="evidence" value="ECO:0007669"/>
    <property type="project" value="UniProtKB-UniRule"/>
</dbReference>
<dbReference type="GO" id="GO:0004519">
    <property type="term" value="F:endonuclease activity"/>
    <property type="evidence" value="ECO:0007669"/>
    <property type="project" value="UniProtKB-KW"/>
</dbReference>
<gene>
    <name evidence="7" type="ORF">PG1C_02810</name>
</gene>
<comment type="function">
    <text evidence="6">May nick specific sequences that contain T:G mispairs resulting from m5C-deamination.</text>
</comment>
<dbReference type="Gene3D" id="3.40.960.10">
    <property type="entry name" value="VSR Endonuclease"/>
    <property type="match status" value="1"/>
</dbReference>
<dbReference type="InterPro" id="IPR011335">
    <property type="entry name" value="Restrct_endonuc-II-like"/>
</dbReference>
<evidence type="ECO:0000313" key="7">
    <source>
        <dbReference type="EMBL" id="AJP47681.1"/>
    </source>
</evidence>
<dbReference type="KEGG" id="rbu:PG1C_02810"/>
<evidence type="ECO:0000256" key="6">
    <source>
        <dbReference type="PIRNR" id="PIRNR018267"/>
    </source>
</evidence>
<dbReference type="SUPFAM" id="SSF52980">
    <property type="entry name" value="Restriction endonuclease-like"/>
    <property type="match status" value="1"/>
</dbReference>
<keyword evidence="4 6" id="KW-0378">Hydrolase</keyword>
<dbReference type="GO" id="GO:0016787">
    <property type="term" value="F:hydrolase activity"/>
    <property type="evidence" value="ECO:0007669"/>
    <property type="project" value="UniProtKB-KW"/>
</dbReference>
<keyword evidence="5 6" id="KW-0234">DNA repair</keyword>
<evidence type="ECO:0000256" key="2">
    <source>
        <dbReference type="ARBA" id="ARBA00022759"/>
    </source>
</evidence>
<dbReference type="InterPro" id="IPR004603">
    <property type="entry name" value="DNA_mismatch_endonuc_vsr"/>
</dbReference>
<evidence type="ECO:0000256" key="5">
    <source>
        <dbReference type="ARBA" id="ARBA00023204"/>
    </source>
</evidence>
<evidence type="ECO:0000313" key="8">
    <source>
        <dbReference type="Proteomes" id="UP000061603"/>
    </source>
</evidence>
<dbReference type="EMBL" id="CP010554">
    <property type="protein sequence ID" value="AJP47681.1"/>
    <property type="molecule type" value="Genomic_DNA"/>
</dbReference>
<dbReference type="AlphaFoldDB" id="A0A0C5JK08"/>
<dbReference type="Pfam" id="PF03852">
    <property type="entry name" value="Vsr"/>
    <property type="match status" value="1"/>
</dbReference>
<dbReference type="NCBIfam" id="TIGR00632">
    <property type="entry name" value="vsr"/>
    <property type="match status" value="1"/>
</dbReference>
<dbReference type="REBASE" id="106716">
    <property type="entry name" value="V.RarCa6ORF2805P"/>
</dbReference>
<evidence type="ECO:0000256" key="3">
    <source>
        <dbReference type="ARBA" id="ARBA00022763"/>
    </source>
</evidence>
<accession>A0A0C5JK08</accession>
<comment type="similarity">
    <text evidence="6">Belongs to the vsr family.</text>
</comment>
<dbReference type="CDD" id="cd00221">
    <property type="entry name" value="Vsr"/>
    <property type="match status" value="1"/>
</dbReference>
<keyword evidence="3 6" id="KW-0227">DNA damage</keyword>
<organism evidence="7 8">
    <name type="scientific">Rugosibacter aromaticivorans</name>
    <dbReference type="NCBI Taxonomy" id="1565605"/>
    <lineage>
        <taxon>Bacteria</taxon>
        <taxon>Pseudomonadati</taxon>
        <taxon>Pseudomonadota</taxon>
        <taxon>Betaproteobacteria</taxon>
        <taxon>Nitrosomonadales</taxon>
        <taxon>Sterolibacteriaceae</taxon>
        <taxon>Rugosibacter</taxon>
    </lineage>
</organism>
<dbReference type="HOGENOM" id="CLU_111913_3_0_4"/>
<dbReference type="PATRIC" id="fig|1565605.3.peg.590"/>
<keyword evidence="1 6" id="KW-0540">Nuclease</keyword>
<evidence type="ECO:0000256" key="1">
    <source>
        <dbReference type="ARBA" id="ARBA00022722"/>
    </source>
</evidence>
<dbReference type="EC" id="3.1.-.-" evidence="6"/>
<reference evidence="7 8" key="1">
    <citation type="journal article" date="2015" name="Genome Announc.">
        <title>Complete Genome Sequence of a Novel Bacterium within the Family Rhodocyclaceae That Degrades Polycyclic Aromatic Hydrocarbons.</title>
        <authorList>
            <person name="Singleton D.R."/>
            <person name="Dickey A.N."/>
            <person name="Scholl E.H."/>
            <person name="Wright F.A."/>
            <person name="Aitken M.D."/>
        </authorList>
    </citation>
    <scope>NUCLEOTIDE SEQUENCE [LARGE SCALE GENOMIC DNA]</scope>
    <source>
        <strain evidence="8">PG1-Ca6</strain>
    </source>
</reference>
<proteinExistence type="inferred from homology"/>
<dbReference type="Proteomes" id="UP000061603">
    <property type="component" value="Chromosome"/>
</dbReference>
<dbReference type="RefSeq" id="WP_202635929.1">
    <property type="nucleotide sequence ID" value="NZ_CP010554.1"/>
</dbReference>
<sequence length="144" mass="16781">MDTLTSEKRSWNMSRIRGANTKPELAVRSMLHRMGYRFRILNKTLPGRPDIVLPKYRAAIFVHGCFWHRHQGCKYAYTPKSRLDFWGPKFEGNVMRDKNNLSLLRKTGWLPIVVWECEIKRNADAALGRVSGILQRRLKKLVAA</sequence>